<dbReference type="InterPro" id="IPR056866">
    <property type="entry name" value="Znf_WRKY19"/>
</dbReference>
<evidence type="ECO:0000256" key="1">
    <source>
        <dbReference type="SAM" id="Coils"/>
    </source>
</evidence>
<evidence type="ECO:0000256" key="2">
    <source>
        <dbReference type="SAM" id="MobiDB-lite"/>
    </source>
</evidence>
<dbReference type="Proteomes" id="UP001632037">
    <property type="component" value="Unassembled WGS sequence"/>
</dbReference>
<organism evidence="4 5">
    <name type="scientific">Phytophthora oleae</name>
    <dbReference type="NCBI Taxonomy" id="2107226"/>
    <lineage>
        <taxon>Eukaryota</taxon>
        <taxon>Sar</taxon>
        <taxon>Stramenopiles</taxon>
        <taxon>Oomycota</taxon>
        <taxon>Peronosporomycetes</taxon>
        <taxon>Peronosporales</taxon>
        <taxon>Peronosporaceae</taxon>
        <taxon>Phytophthora</taxon>
    </lineage>
</organism>
<keyword evidence="1" id="KW-0175">Coiled coil</keyword>
<reference evidence="4 5" key="1">
    <citation type="submission" date="2024-09" db="EMBL/GenBank/DDBJ databases">
        <title>Genome sequencing and assembly of Phytophthora oleae, isolate VK10A, causative agent of rot of olive drupes.</title>
        <authorList>
            <person name="Conti Taguali S."/>
            <person name="Riolo M."/>
            <person name="La Spada F."/>
            <person name="Cacciola S.O."/>
            <person name="Dionisio G."/>
        </authorList>
    </citation>
    <scope>NUCLEOTIDE SEQUENCE [LARGE SCALE GENOMIC DNA]</scope>
    <source>
        <strain evidence="4 5">VK10A</strain>
    </source>
</reference>
<feature type="compositionally biased region" description="Polar residues" evidence="2">
    <location>
        <begin position="121"/>
        <end position="132"/>
    </location>
</feature>
<sequence>MTDLAFFLDKFGSTQAVRLKLQEQEKDIKRLEKQVRRLLIGQEMAVVAQEERERNSERNSPTNSGNNEEDVGSIMANLHFFLQTFGSTRAVRQKLESQCQQIAGLKRTAQWFQERQGKAAQVTTPEKVSSLNAGPPRPEEKEVTKMEIKSAPSVATEHLQTLKNTDSNTFKTNIGAETKTQTEDSTERTEEAANPGIKAMSKAKTRCSQPGCKKTVQVYGLCYHHGGYYTCTFKDCNRRAVTKYLCHLHGGGKVCRQPDCIKRIVSSGKEFCNRHAREQACMTDGCNNFQVNRGYCDKHNLEKAANNTKKDGISPCDHQAPAPETHPSTSRLHHQTCRAAGCMKWVMRNGDPNVYCIVHRNGSTTESSSSGMPATLKVPIDTVDVQPTKVSKEMDDLKSENRVCKLPRCTNLGNLSGPKKGFCFRHGGWLTCIVEGCTKKRQRNKRCAAHGGYYDCKAEGCKKRAYLRGFCKSHFQERFTLGQGTDNEGNLSSGQPQFVLDVHVPNGPLIRK</sequence>
<feature type="coiled-coil region" evidence="1">
    <location>
        <begin position="14"/>
        <end position="41"/>
    </location>
</feature>
<comment type="caution">
    <text evidence="4">The sequence shown here is derived from an EMBL/GenBank/DDBJ whole genome shotgun (WGS) entry which is preliminary data.</text>
</comment>
<feature type="region of interest" description="Disordered" evidence="2">
    <location>
        <begin position="308"/>
        <end position="330"/>
    </location>
</feature>
<dbReference type="EMBL" id="JBIMZQ010000056">
    <property type="protein sequence ID" value="KAL3658184.1"/>
    <property type="molecule type" value="Genomic_DNA"/>
</dbReference>
<evidence type="ECO:0000313" key="4">
    <source>
        <dbReference type="EMBL" id="KAL3658184.1"/>
    </source>
</evidence>
<feature type="region of interest" description="Disordered" evidence="2">
    <location>
        <begin position="49"/>
        <end position="70"/>
    </location>
</feature>
<feature type="region of interest" description="Disordered" evidence="2">
    <location>
        <begin position="117"/>
        <end position="142"/>
    </location>
</feature>
<evidence type="ECO:0000313" key="5">
    <source>
        <dbReference type="Proteomes" id="UP001632037"/>
    </source>
</evidence>
<evidence type="ECO:0000259" key="3">
    <source>
        <dbReference type="Pfam" id="PF24906"/>
    </source>
</evidence>
<accession>A0ABD3EVJ7</accession>
<protein>
    <recommendedName>
        <fullName evidence="3">WRKY19-like zinc finger domain-containing protein</fullName>
    </recommendedName>
</protein>
<name>A0ABD3EVJ7_9STRA</name>
<dbReference type="PANTHER" id="PTHR31827:SF1">
    <property type="entry name" value="EMB|CAB89363.1"/>
    <property type="match status" value="1"/>
</dbReference>
<feature type="region of interest" description="Disordered" evidence="2">
    <location>
        <begin position="177"/>
        <end position="197"/>
    </location>
</feature>
<feature type="compositionally biased region" description="Basic and acidic residues" evidence="2">
    <location>
        <begin position="180"/>
        <end position="191"/>
    </location>
</feature>
<dbReference type="Pfam" id="PF24906">
    <property type="entry name" value="Zf_WRKY19"/>
    <property type="match status" value="1"/>
</dbReference>
<gene>
    <name evidence="4" type="ORF">V7S43_016814</name>
</gene>
<keyword evidence="5" id="KW-1185">Reference proteome</keyword>
<dbReference type="PANTHER" id="PTHR31827">
    <property type="entry name" value="EMB|CAB89363.1"/>
    <property type="match status" value="1"/>
</dbReference>
<dbReference type="AlphaFoldDB" id="A0ABD3EVJ7"/>
<feature type="domain" description="WRKY19-like zinc finger" evidence="3">
    <location>
        <begin position="205"/>
        <end position="227"/>
    </location>
</feature>
<proteinExistence type="predicted"/>